<protein>
    <submittedName>
        <fullName evidence="4">Sulfurtransferase</fullName>
    </submittedName>
</protein>
<sequence length="457" mass="51319">MRIKSLALGLSLVLLGCGDREVVEKIKTQEFLKSINNPQNIVIDIRDDSFYNGFKESGAKRGGHIKGAIQFSTSWLDYMDMNELERFAEQKGITKDKTLILYDSNPESLERVSAEFASRGYKVKTYDGAIEYANADYPLESFPNFSYSVSPSWLNALMSGEKLESYNGSPYMVFEVSWGDLKDAKDYSRHIKGAYHFNTDWIENAPVWNLSSPEVVEANLLKNGIRADKTIILYSSNQLAAYRVFLALKWAGVKDVRVLNGNLDTWIDAGFETEDKVNIPKAEKEFGSKIPKDSQIIISMPKDLIKEQKKGLKLVSNRAWDEYIGKISGYSYIPRAGEPVGAIFGFAGSDASNMADYYDPDGTLRNPLEIFELWKSQGVESSDYVAFYCGTGWRAGVSWFMTQMAGWKNAKVYDGGWNAWQMDESLPIQLGAPNGMSKPDAKNDFGKVFKKGESCKD</sequence>
<gene>
    <name evidence="4" type="ORF">CQA58_06145</name>
</gene>
<dbReference type="Pfam" id="PF00581">
    <property type="entry name" value="Rhodanese"/>
    <property type="match status" value="3"/>
</dbReference>
<dbReference type="CDD" id="cd01449">
    <property type="entry name" value="TST_Repeat_2"/>
    <property type="match status" value="1"/>
</dbReference>
<dbReference type="OrthoDB" id="9781034at2"/>
<dbReference type="RefSeq" id="WP_115569849.1">
    <property type="nucleotide sequence ID" value="NZ_NXLV01000011.1"/>
</dbReference>
<accession>A0A3D8IYG1</accession>
<dbReference type="PROSITE" id="PS51257">
    <property type="entry name" value="PROKAR_LIPOPROTEIN"/>
    <property type="match status" value="1"/>
</dbReference>
<evidence type="ECO:0000313" key="4">
    <source>
        <dbReference type="EMBL" id="RDU70302.1"/>
    </source>
</evidence>
<dbReference type="Proteomes" id="UP000257045">
    <property type="component" value="Unassembled WGS sequence"/>
</dbReference>
<dbReference type="AlphaFoldDB" id="A0A3D8IYG1"/>
<dbReference type="Gene3D" id="3.40.250.10">
    <property type="entry name" value="Rhodanese-like domain"/>
    <property type="match status" value="3"/>
</dbReference>
<dbReference type="InterPro" id="IPR045078">
    <property type="entry name" value="TST/MPST-like"/>
</dbReference>
<feature type="domain" description="Rhodanese" evidence="3">
    <location>
        <begin position="36"/>
        <end position="141"/>
    </location>
</feature>
<dbReference type="GO" id="GO:0004792">
    <property type="term" value="F:thiosulfate-cyanide sulfurtransferase activity"/>
    <property type="evidence" value="ECO:0007669"/>
    <property type="project" value="TreeGrafter"/>
</dbReference>
<evidence type="ECO:0000313" key="5">
    <source>
        <dbReference type="Proteomes" id="UP000257045"/>
    </source>
</evidence>
<evidence type="ECO:0000256" key="2">
    <source>
        <dbReference type="ARBA" id="ARBA00022737"/>
    </source>
</evidence>
<evidence type="ECO:0000259" key="3">
    <source>
        <dbReference type="PROSITE" id="PS50206"/>
    </source>
</evidence>
<keyword evidence="1 4" id="KW-0808">Transferase</keyword>
<dbReference type="SUPFAM" id="SSF52821">
    <property type="entry name" value="Rhodanese/Cell cycle control phosphatase"/>
    <property type="match status" value="3"/>
</dbReference>
<organism evidence="4 5">
    <name type="scientific">Helicobacter brantae</name>
    <dbReference type="NCBI Taxonomy" id="375927"/>
    <lineage>
        <taxon>Bacteria</taxon>
        <taxon>Pseudomonadati</taxon>
        <taxon>Campylobacterota</taxon>
        <taxon>Epsilonproteobacteria</taxon>
        <taxon>Campylobacterales</taxon>
        <taxon>Helicobacteraceae</taxon>
        <taxon>Helicobacter</taxon>
    </lineage>
</organism>
<dbReference type="PANTHER" id="PTHR11364">
    <property type="entry name" value="THIOSULFATE SULFERTANSFERASE"/>
    <property type="match status" value="1"/>
</dbReference>
<evidence type="ECO:0000256" key="1">
    <source>
        <dbReference type="ARBA" id="ARBA00022679"/>
    </source>
</evidence>
<proteinExistence type="predicted"/>
<comment type="caution">
    <text evidence="4">The sequence shown here is derived from an EMBL/GenBank/DDBJ whole genome shotgun (WGS) entry which is preliminary data.</text>
</comment>
<feature type="domain" description="Rhodanese" evidence="3">
    <location>
        <begin position="308"/>
        <end position="429"/>
    </location>
</feature>
<keyword evidence="5" id="KW-1185">Reference proteome</keyword>
<dbReference type="PANTHER" id="PTHR11364:SF27">
    <property type="entry name" value="SULFURTRANSFERASE"/>
    <property type="match status" value="1"/>
</dbReference>
<dbReference type="SMART" id="SM00450">
    <property type="entry name" value="RHOD"/>
    <property type="match status" value="3"/>
</dbReference>
<dbReference type="PROSITE" id="PS50206">
    <property type="entry name" value="RHODANESE_3"/>
    <property type="match status" value="3"/>
</dbReference>
<dbReference type="InterPro" id="IPR036873">
    <property type="entry name" value="Rhodanese-like_dom_sf"/>
</dbReference>
<reference evidence="4 5" key="1">
    <citation type="submission" date="2018-04" db="EMBL/GenBank/DDBJ databases">
        <title>Novel Campyloabacter and Helicobacter Species and Strains.</title>
        <authorList>
            <person name="Mannion A.J."/>
            <person name="Shen Z."/>
            <person name="Fox J.G."/>
        </authorList>
    </citation>
    <scope>NUCLEOTIDE SEQUENCE [LARGE SCALE GENOMIC DNA]</scope>
    <source>
        <strain evidence="4 5">MIT 04-9366</strain>
    </source>
</reference>
<name>A0A3D8IYG1_9HELI</name>
<feature type="domain" description="Rhodanese" evidence="3">
    <location>
        <begin position="190"/>
        <end position="275"/>
    </location>
</feature>
<dbReference type="EMBL" id="NXLV01000011">
    <property type="protein sequence ID" value="RDU70302.1"/>
    <property type="molecule type" value="Genomic_DNA"/>
</dbReference>
<dbReference type="InterPro" id="IPR001763">
    <property type="entry name" value="Rhodanese-like_dom"/>
</dbReference>
<dbReference type="CDD" id="cd01448">
    <property type="entry name" value="TST_Repeat_1"/>
    <property type="match status" value="1"/>
</dbReference>
<keyword evidence="2" id="KW-0677">Repeat</keyword>